<dbReference type="InterPro" id="IPR010982">
    <property type="entry name" value="Lambda_DNA-bd_dom_sf"/>
</dbReference>
<evidence type="ECO:0000313" key="3">
    <source>
        <dbReference type="Proteomes" id="UP001220377"/>
    </source>
</evidence>
<evidence type="ECO:0000313" key="2">
    <source>
        <dbReference type="EMBL" id="WDF81823.1"/>
    </source>
</evidence>
<dbReference type="Proteomes" id="UP001220377">
    <property type="component" value="Chromosome"/>
</dbReference>
<dbReference type="SUPFAM" id="SSF47413">
    <property type="entry name" value="lambda repressor-like DNA-binding domains"/>
    <property type="match status" value="1"/>
</dbReference>
<dbReference type="Gene3D" id="1.10.260.40">
    <property type="entry name" value="lambda repressor-like DNA-binding domains"/>
    <property type="match status" value="1"/>
</dbReference>
<proteinExistence type="predicted"/>
<dbReference type="PROSITE" id="PS50943">
    <property type="entry name" value="HTH_CROC1"/>
    <property type="match status" value="1"/>
</dbReference>
<dbReference type="CDD" id="cd00093">
    <property type="entry name" value="HTH_XRE"/>
    <property type="match status" value="1"/>
</dbReference>
<dbReference type="RefSeq" id="WP_274258838.1">
    <property type="nucleotide sequence ID" value="NZ_CP117884.1"/>
</dbReference>
<protein>
    <submittedName>
        <fullName evidence="2">Helix-turn-helix transcriptional regulator</fullName>
    </submittedName>
</protein>
<dbReference type="InterPro" id="IPR001387">
    <property type="entry name" value="Cro/C1-type_HTH"/>
</dbReference>
<keyword evidence="3" id="KW-1185">Reference proteome</keyword>
<name>A0ABY7WNQ1_9LACO</name>
<dbReference type="Pfam" id="PF01381">
    <property type="entry name" value="HTH_3"/>
    <property type="match status" value="1"/>
</dbReference>
<sequence length="110" mass="12151">MNVLNNTKRFAKLRGLSIKEVGKRAHVSPAAIYRWDKSEPNASSVDAVAAVLGVESSELTNVDTSQDHEAPQTFNGLDLKAALLDNAPLYYGRRELDDIDRVALSRLLDR</sequence>
<evidence type="ECO:0000259" key="1">
    <source>
        <dbReference type="PROSITE" id="PS50943"/>
    </source>
</evidence>
<feature type="domain" description="HTH cro/C1-type" evidence="1">
    <location>
        <begin position="12"/>
        <end position="59"/>
    </location>
</feature>
<accession>A0ABY7WNQ1</accession>
<reference evidence="2 3" key="1">
    <citation type="submission" date="2023-02" db="EMBL/GenBank/DDBJ databases">
        <title>Genome sequence of Lacticaseibacillus sp. KACC 23028.</title>
        <authorList>
            <person name="Kim S."/>
            <person name="Heo J."/>
            <person name="Kwon S.-W."/>
        </authorList>
    </citation>
    <scope>NUCLEOTIDE SEQUENCE [LARGE SCALE GENOMIC DNA]</scope>
    <source>
        <strain evidence="2 3">KACC 23028</strain>
    </source>
</reference>
<dbReference type="EMBL" id="CP117884">
    <property type="protein sequence ID" value="WDF81823.1"/>
    <property type="molecule type" value="Genomic_DNA"/>
</dbReference>
<gene>
    <name evidence="2" type="ORF">PQ472_07775</name>
</gene>
<organism evidence="2 3">
    <name type="scientific">Lacticaseibacillus pabuli</name>
    <dbReference type="NCBI Taxonomy" id="3025672"/>
    <lineage>
        <taxon>Bacteria</taxon>
        <taxon>Bacillati</taxon>
        <taxon>Bacillota</taxon>
        <taxon>Bacilli</taxon>
        <taxon>Lactobacillales</taxon>
        <taxon>Lactobacillaceae</taxon>
        <taxon>Lacticaseibacillus</taxon>
    </lineage>
</organism>
<dbReference type="SMART" id="SM00530">
    <property type="entry name" value="HTH_XRE"/>
    <property type="match status" value="1"/>
</dbReference>